<feature type="transmembrane region" description="Helical" evidence="1">
    <location>
        <begin position="44"/>
        <end position="63"/>
    </location>
</feature>
<feature type="domain" description="CD-NTase-associated protein 15" evidence="2">
    <location>
        <begin position="74"/>
        <end position="196"/>
    </location>
</feature>
<accession>A0AA42U5K2</accession>
<evidence type="ECO:0000256" key="1">
    <source>
        <dbReference type="SAM" id="Phobius"/>
    </source>
</evidence>
<dbReference type="EMBL" id="JAOCIL010000001">
    <property type="protein sequence ID" value="MDH1437951.1"/>
    <property type="molecule type" value="Genomic_DNA"/>
</dbReference>
<name>A0AA42U5K2_ACIJO</name>
<dbReference type="RefSeq" id="WP_279746569.1">
    <property type="nucleotide sequence ID" value="NZ_JAOCIL010000001.1"/>
</dbReference>
<dbReference type="InterPro" id="IPR041208">
    <property type="entry name" value="Cap15"/>
</dbReference>
<comment type="caution">
    <text evidence="4">The sequence shown here is derived from an EMBL/GenBank/DDBJ whole genome shotgun (WGS) entry which is preliminary data.</text>
</comment>
<gene>
    <name evidence="4" type="ORF">N5I27_05970</name>
</gene>
<evidence type="ECO:0000259" key="2">
    <source>
        <dbReference type="Pfam" id="PF18153"/>
    </source>
</evidence>
<feature type="domain" description="Cap1-like TM helices" evidence="3">
    <location>
        <begin position="12"/>
        <end position="69"/>
    </location>
</feature>
<organism evidence="4 5">
    <name type="scientific">Acinetobacter johnsonii</name>
    <dbReference type="NCBI Taxonomy" id="40214"/>
    <lineage>
        <taxon>Bacteria</taxon>
        <taxon>Pseudomonadati</taxon>
        <taxon>Pseudomonadota</taxon>
        <taxon>Gammaproteobacteria</taxon>
        <taxon>Moraxellales</taxon>
        <taxon>Moraxellaceae</taxon>
        <taxon>Acinetobacter</taxon>
    </lineage>
</organism>
<protein>
    <submittedName>
        <fullName evidence="4">Pancortin-3</fullName>
    </submittedName>
</protein>
<evidence type="ECO:0000259" key="3">
    <source>
        <dbReference type="Pfam" id="PF23471"/>
    </source>
</evidence>
<dbReference type="Pfam" id="PF23471">
    <property type="entry name" value="Cap15_TM"/>
    <property type="match status" value="1"/>
</dbReference>
<dbReference type="AlphaFoldDB" id="A0AA42U5K2"/>
<proteinExistence type="predicted"/>
<evidence type="ECO:0000313" key="4">
    <source>
        <dbReference type="EMBL" id="MDH1437951.1"/>
    </source>
</evidence>
<keyword evidence="1" id="KW-0472">Membrane</keyword>
<dbReference type="Pfam" id="PF18153">
    <property type="entry name" value="Cap15_CD_rec"/>
    <property type="match status" value="1"/>
</dbReference>
<dbReference type="Proteomes" id="UP001161567">
    <property type="component" value="Unassembled WGS sequence"/>
</dbReference>
<dbReference type="InterPro" id="IPR056338">
    <property type="entry name" value="Cap15-like_TM"/>
</dbReference>
<evidence type="ECO:0000313" key="5">
    <source>
        <dbReference type="Proteomes" id="UP001161567"/>
    </source>
</evidence>
<keyword evidence="1" id="KW-1133">Transmembrane helix</keyword>
<reference evidence="4" key="1">
    <citation type="submission" date="2022-09" db="EMBL/GenBank/DDBJ databases">
        <title>Intensive care unit water sources are persistently colonized with multi-drug resistant bacteria and are the site of extensive horizontal gene transfer of antibiotic resistance genes.</title>
        <authorList>
            <person name="Diorio-Toth L."/>
        </authorList>
    </citation>
    <scope>NUCLEOTIDE SEQUENCE</scope>
    <source>
        <strain evidence="4">GD03725</strain>
    </source>
</reference>
<sequence length="199" mass="22591">MHDYAVFGHDRASIGRWLGFTAIAIAGGIAQILSMASNLTGLDAFTKATITTGLVYFALHWLFNKWIWKVPFFEIPDISGEWNIRGQTLNDDGSSKYDWNGIISIEQSWKCISIHLRTAQSQSESYTATLSRRYGPTGGWLFSYSYRNEPELEKSHELNSHKGYCEIEFDKELKLGKAAYFNNSGRRTFGVISLEKVNE</sequence>
<feature type="transmembrane region" description="Helical" evidence="1">
    <location>
        <begin position="17"/>
        <end position="38"/>
    </location>
</feature>
<keyword evidence="1" id="KW-0812">Transmembrane</keyword>